<evidence type="ECO:0000313" key="4">
    <source>
        <dbReference type="EMBL" id="ODA34380.1"/>
    </source>
</evidence>
<dbReference type="STRING" id="1080227.A8L45_06555"/>
<dbReference type="EMBL" id="LYBM01000008">
    <property type="protein sequence ID" value="ODA34380.1"/>
    <property type="molecule type" value="Genomic_DNA"/>
</dbReference>
<keyword evidence="2" id="KW-0597">Phosphoprotein</keyword>
<reference evidence="4 5" key="1">
    <citation type="submission" date="2016-05" db="EMBL/GenBank/DDBJ databases">
        <title>Genomic Taxonomy of the Vibrionaceae.</title>
        <authorList>
            <person name="Gomez-Gil B."/>
            <person name="Enciso-Ibarra J."/>
        </authorList>
    </citation>
    <scope>NUCLEOTIDE SEQUENCE [LARGE SCALE GENOMIC DNA]</scope>
    <source>
        <strain evidence="4 5">CAIM 1920</strain>
    </source>
</reference>
<dbReference type="Pfam" id="PF00109">
    <property type="entry name" value="ketoacyl-synt"/>
    <property type="match status" value="1"/>
</dbReference>
<dbReference type="PANTHER" id="PTHR43775">
    <property type="entry name" value="FATTY ACID SYNTHASE"/>
    <property type="match status" value="1"/>
</dbReference>
<gene>
    <name evidence="4" type="ORF">A8L45_06555</name>
</gene>
<keyword evidence="5" id="KW-1185">Reference proteome</keyword>
<dbReference type="InterPro" id="IPR050091">
    <property type="entry name" value="PKS_NRPS_Biosynth_Enz"/>
</dbReference>
<protein>
    <recommendedName>
        <fullName evidence="3">Beta-ketoacyl synthase-like N-terminal domain-containing protein</fullName>
    </recommendedName>
</protein>
<evidence type="ECO:0000256" key="1">
    <source>
        <dbReference type="ARBA" id="ARBA00022450"/>
    </source>
</evidence>
<proteinExistence type="predicted"/>
<dbReference type="PANTHER" id="PTHR43775:SF37">
    <property type="entry name" value="SI:DKEY-61P9.11"/>
    <property type="match status" value="1"/>
</dbReference>
<evidence type="ECO:0000313" key="5">
    <source>
        <dbReference type="Proteomes" id="UP000094936"/>
    </source>
</evidence>
<dbReference type="GO" id="GO:0006633">
    <property type="term" value="P:fatty acid biosynthetic process"/>
    <property type="evidence" value="ECO:0007669"/>
    <property type="project" value="TreeGrafter"/>
</dbReference>
<organism evidence="4 5">
    <name type="scientific">Veronia pacifica</name>
    <dbReference type="NCBI Taxonomy" id="1080227"/>
    <lineage>
        <taxon>Bacteria</taxon>
        <taxon>Pseudomonadati</taxon>
        <taxon>Pseudomonadota</taxon>
        <taxon>Gammaproteobacteria</taxon>
        <taxon>Vibrionales</taxon>
        <taxon>Vibrionaceae</taxon>
        <taxon>Veronia</taxon>
    </lineage>
</organism>
<sequence length="84" mass="9274">MNKTKSVCDPIAIIGSACRFPGKVIDLDSYWQLLSAGKCAIKTIPDSRWVQEDIYSCEPQAGKSYAAKAGLLESVDRFDADFLR</sequence>
<dbReference type="Gene3D" id="3.40.47.10">
    <property type="match status" value="1"/>
</dbReference>
<dbReference type="SUPFAM" id="SSF53901">
    <property type="entry name" value="Thiolase-like"/>
    <property type="match status" value="1"/>
</dbReference>
<evidence type="ECO:0000259" key="3">
    <source>
        <dbReference type="Pfam" id="PF00109"/>
    </source>
</evidence>
<dbReference type="Proteomes" id="UP000094936">
    <property type="component" value="Unassembled WGS sequence"/>
</dbReference>
<keyword evidence="1" id="KW-0596">Phosphopantetheine</keyword>
<comment type="caution">
    <text evidence="4">The sequence shown here is derived from an EMBL/GenBank/DDBJ whole genome shotgun (WGS) entry which is preliminary data.</text>
</comment>
<feature type="domain" description="Beta-ketoacyl synthase-like N-terminal" evidence="3">
    <location>
        <begin position="9"/>
        <end position="83"/>
    </location>
</feature>
<accession>A0A1C3EMB8</accession>
<dbReference type="AlphaFoldDB" id="A0A1C3EMB8"/>
<dbReference type="InterPro" id="IPR014030">
    <property type="entry name" value="Ketoacyl_synth_N"/>
</dbReference>
<dbReference type="GO" id="GO:0004312">
    <property type="term" value="F:fatty acid synthase activity"/>
    <property type="evidence" value="ECO:0007669"/>
    <property type="project" value="TreeGrafter"/>
</dbReference>
<dbReference type="InterPro" id="IPR016039">
    <property type="entry name" value="Thiolase-like"/>
</dbReference>
<evidence type="ECO:0000256" key="2">
    <source>
        <dbReference type="ARBA" id="ARBA00022553"/>
    </source>
</evidence>
<name>A0A1C3EMB8_9GAMM</name>